<sequence length="411" mass="47968">MGSRVRRIYVGAIAPSLVDNIGDLEKRFEKFGKIEKGFSLHTKEILGYHYGYIMMHIADDQLAKLIRSLNGVNYKGSKLVIQEARPDYRTRWEKDSRRQDTKIKDRQLRDRIAKCRLERIAKKDVNPFELSQVIKGRERKDPRKINPAKITMRTNVKGVLKIVRGRKTKVWGYNKNKHPVDLVWRYIDGEWRDGNDHTVEKVKTDINMGETELEINDEKERTNKMLESWMDSFDFEKPMELDDEEVFEQPDVVGGEINGDFEIEKSEPVEEPAEEPQVSEEEDEDIDTEFLPSFLKKPTEPVEEQTDSKNTTETLRTLLNSTETEQAPVVEEPVPVAAPPSVSRKFALFFSHSDSPFLSAQTQIASLPTVQLGEDYDKWFWENRGEMNRYFRRRRRDVLRQTKKTGRVALI</sequence>
<dbReference type="InterPro" id="IPR012677">
    <property type="entry name" value="Nucleotide-bd_a/b_plait_sf"/>
</dbReference>
<feature type="region of interest" description="Disordered" evidence="1">
    <location>
        <begin position="263"/>
        <end position="286"/>
    </location>
</feature>
<evidence type="ECO:0000256" key="1">
    <source>
        <dbReference type="SAM" id="MobiDB-lite"/>
    </source>
</evidence>
<comment type="caution">
    <text evidence="2">The sequence shown here is derived from an EMBL/GenBank/DDBJ whole genome shotgun (WGS) entry which is preliminary data.</text>
</comment>
<name>A0A9P8T0K3_9ASCO</name>
<feature type="compositionally biased region" description="Acidic residues" evidence="1">
    <location>
        <begin position="269"/>
        <end position="286"/>
    </location>
</feature>
<dbReference type="GO" id="GO:0003676">
    <property type="term" value="F:nucleic acid binding"/>
    <property type="evidence" value="ECO:0007669"/>
    <property type="project" value="InterPro"/>
</dbReference>
<dbReference type="RefSeq" id="XP_046058644.1">
    <property type="nucleotide sequence ID" value="XM_046207660.1"/>
</dbReference>
<proteinExistence type="predicted"/>
<evidence type="ECO:0000313" key="3">
    <source>
        <dbReference type="Proteomes" id="UP000769157"/>
    </source>
</evidence>
<evidence type="ECO:0000313" key="2">
    <source>
        <dbReference type="EMBL" id="KAH3661531.1"/>
    </source>
</evidence>
<dbReference type="AlphaFoldDB" id="A0A9P8T0K3"/>
<dbReference type="EMBL" id="JAEUBE010000439">
    <property type="protein sequence ID" value="KAH3661531.1"/>
    <property type="molecule type" value="Genomic_DNA"/>
</dbReference>
<dbReference type="Proteomes" id="UP000769157">
    <property type="component" value="Unassembled WGS sequence"/>
</dbReference>
<evidence type="ECO:0008006" key="4">
    <source>
        <dbReference type="Google" id="ProtNLM"/>
    </source>
</evidence>
<dbReference type="SUPFAM" id="SSF54928">
    <property type="entry name" value="RNA-binding domain, RBD"/>
    <property type="match status" value="1"/>
</dbReference>
<dbReference type="GeneID" id="70238343"/>
<accession>A0A9P8T0K3</accession>
<dbReference type="OrthoDB" id="21643at2759"/>
<gene>
    <name evidence="2" type="ORF">OGAPHI_006379</name>
</gene>
<keyword evidence="3" id="KW-1185">Reference proteome</keyword>
<reference evidence="2" key="2">
    <citation type="submission" date="2021-01" db="EMBL/GenBank/DDBJ databases">
        <authorList>
            <person name="Schikora-Tamarit M.A."/>
        </authorList>
    </citation>
    <scope>NUCLEOTIDE SEQUENCE</scope>
    <source>
        <strain evidence="2">CBS6075</strain>
    </source>
</reference>
<dbReference type="Gene3D" id="3.30.70.330">
    <property type="match status" value="1"/>
</dbReference>
<dbReference type="InterPro" id="IPR035979">
    <property type="entry name" value="RBD_domain_sf"/>
</dbReference>
<organism evidence="2 3">
    <name type="scientific">Ogataea philodendri</name>
    <dbReference type="NCBI Taxonomy" id="1378263"/>
    <lineage>
        <taxon>Eukaryota</taxon>
        <taxon>Fungi</taxon>
        <taxon>Dikarya</taxon>
        <taxon>Ascomycota</taxon>
        <taxon>Saccharomycotina</taxon>
        <taxon>Pichiomycetes</taxon>
        <taxon>Pichiales</taxon>
        <taxon>Pichiaceae</taxon>
        <taxon>Ogataea</taxon>
    </lineage>
</organism>
<reference evidence="2" key="1">
    <citation type="journal article" date="2021" name="Open Biol.">
        <title>Shared evolutionary footprints suggest mitochondrial oxidative damage underlies multiple complex I losses in fungi.</title>
        <authorList>
            <person name="Schikora-Tamarit M.A."/>
            <person name="Marcet-Houben M."/>
            <person name="Nosek J."/>
            <person name="Gabaldon T."/>
        </authorList>
    </citation>
    <scope>NUCLEOTIDE SEQUENCE</scope>
    <source>
        <strain evidence="2">CBS6075</strain>
    </source>
</reference>
<protein>
    <recommendedName>
        <fullName evidence="4">RRM domain-containing protein</fullName>
    </recommendedName>
</protein>